<evidence type="ECO:0000313" key="4">
    <source>
        <dbReference type="Proteomes" id="UP001224775"/>
    </source>
</evidence>
<keyword evidence="1" id="KW-1133">Transmembrane helix</keyword>
<evidence type="ECO:0000256" key="2">
    <source>
        <dbReference type="SAM" id="SignalP"/>
    </source>
</evidence>
<dbReference type="Proteomes" id="UP001224775">
    <property type="component" value="Unassembled WGS sequence"/>
</dbReference>
<keyword evidence="2" id="KW-0732">Signal</keyword>
<evidence type="ECO:0000256" key="1">
    <source>
        <dbReference type="SAM" id="Phobius"/>
    </source>
</evidence>
<dbReference type="EMBL" id="JATAAI010000012">
    <property type="protein sequence ID" value="KAK1742061.1"/>
    <property type="molecule type" value="Genomic_DNA"/>
</dbReference>
<comment type="caution">
    <text evidence="3">The sequence shown here is derived from an EMBL/GenBank/DDBJ whole genome shotgun (WGS) entry which is preliminary data.</text>
</comment>
<organism evidence="3 4">
    <name type="scientific">Skeletonema marinoi</name>
    <dbReference type="NCBI Taxonomy" id="267567"/>
    <lineage>
        <taxon>Eukaryota</taxon>
        <taxon>Sar</taxon>
        <taxon>Stramenopiles</taxon>
        <taxon>Ochrophyta</taxon>
        <taxon>Bacillariophyta</taxon>
        <taxon>Coscinodiscophyceae</taxon>
        <taxon>Thalassiosirophycidae</taxon>
        <taxon>Thalassiosirales</taxon>
        <taxon>Skeletonemataceae</taxon>
        <taxon>Skeletonema</taxon>
        <taxon>Skeletonema marinoi-dohrnii complex</taxon>
    </lineage>
</organism>
<gene>
    <name evidence="3" type="ORF">QTG54_007634</name>
</gene>
<name>A0AAD9DC37_9STRA</name>
<sequence>MVFWSSIATLLITSSVVGGIALGREDMMDENAGGNEKPRNADTDTVFGTEVNVILFGGAIAFYGSVCYMAFSLTRLYMK</sequence>
<accession>A0AAD9DC37</accession>
<protein>
    <submittedName>
        <fullName evidence="3">Uncharacterized protein</fullName>
    </submittedName>
</protein>
<proteinExistence type="predicted"/>
<reference evidence="3" key="1">
    <citation type="submission" date="2023-06" db="EMBL/GenBank/DDBJ databases">
        <title>Survivors Of The Sea: Transcriptome response of Skeletonema marinoi to long-term dormancy.</title>
        <authorList>
            <person name="Pinder M.I.M."/>
            <person name="Kourtchenko O."/>
            <person name="Robertson E.K."/>
            <person name="Larsson T."/>
            <person name="Maumus F."/>
            <person name="Osuna-Cruz C.M."/>
            <person name="Vancaester E."/>
            <person name="Stenow R."/>
            <person name="Vandepoele K."/>
            <person name="Ploug H."/>
            <person name="Bruchert V."/>
            <person name="Godhe A."/>
            <person name="Topel M."/>
        </authorList>
    </citation>
    <scope>NUCLEOTIDE SEQUENCE</scope>
    <source>
        <strain evidence="3">R05AC</strain>
    </source>
</reference>
<keyword evidence="4" id="KW-1185">Reference proteome</keyword>
<keyword evidence="1" id="KW-0812">Transmembrane</keyword>
<evidence type="ECO:0000313" key="3">
    <source>
        <dbReference type="EMBL" id="KAK1742061.1"/>
    </source>
</evidence>
<keyword evidence="1" id="KW-0472">Membrane</keyword>
<feature type="chain" id="PRO_5041980372" evidence="2">
    <location>
        <begin position="20"/>
        <end position="79"/>
    </location>
</feature>
<feature type="transmembrane region" description="Helical" evidence="1">
    <location>
        <begin position="53"/>
        <end position="71"/>
    </location>
</feature>
<dbReference type="AlphaFoldDB" id="A0AAD9DC37"/>
<feature type="signal peptide" evidence="2">
    <location>
        <begin position="1"/>
        <end position="19"/>
    </location>
</feature>